<comment type="caution">
    <text evidence="1">The sequence shown here is derived from an EMBL/GenBank/DDBJ whole genome shotgun (WGS) entry which is preliminary data.</text>
</comment>
<dbReference type="Proteomes" id="UP000828048">
    <property type="component" value="Chromosome 2"/>
</dbReference>
<gene>
    <name evidence="1" type="ORF">Vadar_009799</name>
</gene>
<sequence>MGGGEDHQEDEEDCSRKKKVIERTENIAAGRRRSLSSRLQQLLQQIDEEEEWMLPETDDLLVCCMEVKTTKCPLVALSMMQEGEFDLVMVDIGTTGMDIFTFLNRVLARSDMPVIFMSTCEDNVMVTKALSEGACFFLLKPIRRRDIINVWQHVYRKRTISHKIESRKAAPGKEVVPENDPRGEKITVVDSSSENVQRNYFLGTGSENIFANRRGKSTIEAEVGFRRVWGTQDLQSPQKARIVGVERENQGVSSRKRGSCSSSYGGRSEERSDSKGLESIEGGSTRKDSDDDSSSPNKRSQVRPRTVLRRMNEPMLSSRQVGSHLQKFRERVDKINSSTVTHVFQQDMNAPSSNLYSVDGFTLGIMDQHKPMMQTRGVFYHPRSSIGAATEHFGTWASSAVHNHCSSLGGHRADPPPPGYAVPLYEKQATPPNSDSSAHYTLKTLQKALNSADLTGKWDSSSNANNMFNAPVQAANNGEPFHGSNGLSLSGPNDTKLIGNANEIYGHENQQLLGFEWSTENFTPLSPLPGGLSDWTSIYPSADVPQHVLDPFDQDLNPLPQYNLPNLDQLADQGTGYFEGQSSNSSSIRNSSSFASNQELIPPNPGGFSDLLNLVEGGQGEVNRELNREPEIGEDDFDRYLEWFCMPDSGNYYWP</sequence>
<reference evidence="1 2" key="1">
    <citation type="journal article" date="2021" name="Hortic Res">
        <title>High-quality reference genome and annotation aids understanding of berry development for evergreen blueberry (Vaccinium darrowii).</title>
        <authorList>
            <person name="Yu J."/>
            <person name="Hulse-Kemp A.M."/>
            <person name="Babiker E."/>
            <person name="Staton M."/>
        </authorList>
    </citation>
    <scope>NUCLEOTIDE SEQUENCE [LARGE SCALE GENOMIC DNA]</scope>
    <source>
        <strain evidence="2">cv. NJ 8807/NJ 8810</strain>
        <tissue evidence="1">Young leaf</tissue>
    </source>
</reference>
<accession>A0ACB7WZR3</accession>
<dbReference type="EMBL" id="CM037152">
    <property type="protein sequence ID" value="KAH7833800.1"/>
    <property type="molecule type" value="Genomic_DNA"/>
</dbReference>
<name>A0ACB7WZR3_9ERIC</name>
<protein>
    <submittedName>
        <fullName evidence="1">Uncharacterized protein</fullName>
    </submittedName>
</protein>
<evidence type="ECO:0000313" key="2">
    <source>
        <dbReference type="Proteomes" id="UP000828048"/>
    </source>
</evidence>
<proteinExistence type="predicted"/>
<keyword evidence="2" id="KW-1185">Reference proteome</keyword>
<evidence type="ECO:0000313" key="1">
    <source>
        <dbReference type="EMBL" id="KAH7833800.1"/>
    </source>
</evidence>
<organism evidence="1 2">
    <name type="scientific">Vaccinium darrowii</name>
    <dbReference type="NCBI Taxonomy" id="229202"/>
    <lineage>
        <taxon>Eukaryota</taxon>
        <taxon>Viridiplantae</taxon>
        <taxon>Streptophyta</taxon>
        <taxon>Embryophyta</taxon>
        <taxon>Tracheophyta</taxon>
        <taxon>Spermatophyta</taxon>
        <taxon>Magnoliopsida</taxon>
        <taxon>eudicotyledons</taxon>
        <taxon>Gunneridae</taxon>
        <taxon>Pentapetalae</taxon>
        <taxon>asterids</taxon>
        <taxon>Ericales</taxon>
        <taxon>Ericaceae</taxon>
        <taxon>Vaccinioideae</taxon>
        <taxon>Vaccinieae</taxon>
        <taxon>Vaccinium</taxon>
    </lineage>
</organism>